<dbReference type="PANTHER" id="PTHR21064">
    <property type="entry name" value="AMINOGLYCOSIDE PHOSPHOTRANSFERASE DOMAIN-CONTAINING PROTEIN-RELATED"/>
    <property type="match status" value="1"/>
</dbReference>
<accession>A0A543IZ87</accession>
<dbReference type="Gene3D" id="3.90.1200.10">
    <property type="match status" value="1"/>
</dbReference>
<dbReference type="SUPFAM" id="SSF56112">
    <property type="entry name" value="Protein kinase-like (PK-like)"/>
    <property type="match status" value="1"/>
</dbReference>
<dbReference type="InterPro" id="IPR011009">
    <property type="entry name" value="Kinase-like_dom_sf"/>
</dbReference>
<evidence type="ECO:0000313" key="4">
    <source>
        <dbReference type="Proteomes" id="UP000319213"/>
    </source>
</evidence>
<dbReference type="PANTHER" id="PTHR21064:SF6">
    <property type="entry name" value="AMINOGLYCOSIDE PHOSPHOTRANSFERASE DOMAIN-CONTAINING PROTEIN"/>
    <property type="match status" value="1"/>
</dbReference>
<protein>
    <submittedName>
        <fullName evidence="3">Ser/Thr protein kinase RdoA (MazF antagonist)</fullName>
    </submittedName>
</protein>
<evidence type="ECO:0000259" key="2">
    <source>
        <dbReference type="Pfam" id="PF01636"/>
    </source>
</evidence>
<dbReference type="GO" id="GO:0004413">
    <property type="term" value="F:homoserine kinase activity"/>
    <property type="evidence" value="ECO:0007669"/>
    <property type="project" value="TreeGrafter"/>
</dbReference>
<name>A0A543IZ87_9ACTN</name>
<dbReference type="EMBL" id="VFPQ01000001">
    <property type="protein sequence ID" value="TQM75861.1"/>
    <property type="molecule type" value="Genomic_DNA"/>
</dbReference>
<reference evidence="3 4" key="1">
    <citation type="submission" date="2019-06" db="EMBL/GenBank/DDBJ databases">
        <title>Sequencing the genomes of 1000 actinobacteria strains.</title>
        <authorList>
            <person name="Klenk H.-P."/>
        </authorList>
    </citation>
    <scope>NUCLEOTIDE SEQUENCE [LARGE SCALE GENOMIC DNA]</scope>
    <source>
        <strain evidence="3 4">DSM 43186</strain>
    </source>
</reference>
<keyword evidence="3" id="KW-0418">Kinase</keyword>
<feature type="domain" description="Aminoglycoside phosphotransferase" evidence="2">
    <location>
        <begin position="73"/>
        <end position="301"/>
    </location>
</feature>
<organism evidence="3 4">
    <name type="scientific">Thermopolyspora flexuosa</name>
    <dbReference type="NCBI Taxonomy" id="103836"/>
    <lineage>
        <taxon>Bacteria</taxon>
        <taxon>Bacillati</taxon>
        <taxon>Actinomycetota</taxon>
        <taxon>Actinomycetes</taxon>
        <taxon>Streptosporangiales</taxon>
        <taxon>Streptosporangiaceae</taxon>
        <taxon>Thermopolyspora</taxon>
    </lineage>
</organism>
<sequence length="362" mass="39939">MAGRDPIGGLETTREHDLSRREVLARVERVARRALARYGAPSDARVSLLNVSENATFRVDGLRPGNGSGGRGAGSAVLRVHRLGYHSRAAIESELAWLEALRRDAGVRTPAVLPARDGSRVVSVPDPDADGGVRHCVMFEFLPGAEPPEEWLVAGFASLGAITARMHLHARAWRRPPGFTRFHWDYDAALGSVARWGRWQDGVGVDREAHAVLSRLDAVLRERLARYGRGPDRYGLIHADLRLANLLVDGDPTAGDAPVAVIDFDDCGFGWYLYDLAAALSFIEHHPLVPEMIDSWVRGYRSVHELSREEEAEIWTFILFRRLLLVAWIGTHTGVDIARELGAGYTAGTCELAERYLCGALR</sequence>
<dbReference type="InterPro" id="IPR050249">
    <property type="entry name" value="Pseudomonas-type_ThrB"/>
</dbReference>
<dbReference type="AlphaFoldDB" id="A0A543IZ87"/>
<keyword evidence="4" id="KW-1185">Reference proteome</keyword>
<comment type="similarity">
    <text evidence="1">Belongs to the pseudomonas-type ThrB family.</text>
</comment>
<keyword evidence="3" id="KW-0808">Transferase</keyword>
<evidence type="ECO:0000313" key="3">
    <source>
        <dbReference type="EMBL" id="TQM75861.1"/>
    </source>
</evidence>
<comment type="caution">
    <text evidence="3">The sequence shown here is derived from an EMBL/GenBank/DDBJ whole genome shotgun (WGS) entry which is preliminary data.</text>
</comment>
<dbReference type="InterPro" id="IPR002575">
    <property type="entry name" value="Aminoglycoside_PTrfase"/>
</dbReference>
<dbReference type="RefSeq" id="WP_229788275.1">
    <property type="nucleotide sequence ID" value="NZ_BMPV01000001.1"/>
</dbReference>
<proteinExistence type="inferred from homology"/>
<gene>
    <name evidence="3" type="ORF">FHX40_2583</name>
</gene>
<dbReference type="Proteomes" id="UP000319213">
    <property type="component" value="Unassembled WGS sequence"/>
</dbReference>
<evidence type="ECO:0000256" key="1">
    <source>
        <dbReference type="ARBA" id="ARBA00038240"/>
    </source>
</evidence>
<dbReference type="Pfam" id="PF01636">
    <property type="entry name" value="APH"/>
    <property type="match status" value="1"/>
</dbReference>
<dbReference type="GO" id="GO:0009088">
    <property type="term" value="P:threonine biosynthetic process"/>
    <property type="evidence" value="ECO:0007669"/>
    <property type="project" value="TreeGrafter"/>
</dbReference>